<dbReference type="AlphaFoldDB" id="A0A2P5B429"/>
<dbReference type="EMBL" id="JXTC01000612">
    <property type="protein sequence ID" value="PON43562.1"/>
    <property type="molecule type" value="Genomic_DNA"/>
</dbReference>
<gene>
    <name evidence="1" type="ORF">TorRG33x02_333550</name>
</gene>
<evidence type="ECO:0000313" key="2">
    <source>
        <dbReference type="Proteomes" id="UP000237000"/>
    </source>
</evidence>
<name>A0A2P5B429_TREOI</name>
<protein>
    <submittedName>
        <fullName evidence="1">Uncharacterized protein</fullName>
    </submittedName>
</protein>
<evidence type="ECO:0000313" key="1">
    <source>
        <dbReference type="EMBL" id="PON43562.1"/>
    </source>
</evidence>
<proteinExistence type="predicted"/>
<organism evidence="1 2">
    <name type="scientific">Trema orientale</name>
    <name type="common">Charcoal tree</name>
    <name type="synonym">Celtis orientalis</name>
    <dbReference type="NCBI Taxonomy" id="63057"/>
    <lineage>
        <taxon>Eukaryota</taxon>
        <taxon>Viridiplantae</taxon>
        <taxon>Streptophyta</taxon>
        <taxon>Embryophyta</taxon>
        <taxon>Tracheophyta</taxon>
        <taxon>Spermatophyta</taxon>
        <taxon>Magnoliopsida</taxon>
        <taxon>eudicotyledons</taxon>
        <taxon>Gunneridae</taxon>
        <taxon>Pentapetalae</taxon>
        <taxon>rosids</taxon>
        <taxon>fabids</taxon>
        <taxon>Rosales</taxon>
        <taxon>Cannabaceae</taxon>
        <taxon>Trema</taxon>
    </lineage>
</organism>
<reference evidence="2" key="1">
    <citation type="submission" date="2016-06" db="EMBL/GenBank/DDBJ databases">
        <title>Parallel loss of symbiosis genes in relatives of nitrogen-fixing non-legume Parasponia.</title>
        <authorList>
            <person name="Van Velzen R."/>
            <person name="Holmer R."/>
            <person name="Bu F."/>
            <person name="Rutten L."/>
            <person name="Van Zeijl A."/>
            <person name="Liu W."/>
            <person name="Santuari L."/>
            <person name="Cao Q."/>
            <person name="Sharma T."/>
            <person name="Shen D."/>
            <person name="Roswanjaya Y."/>
            <person name="Wardhani T."/>
            <person name="Kalhor M.S."/>
            <person name="Jansen J."/>
            <person name="Van den Hoogen J."/>
            <person name="Gungor B."/>
            <person name="Hartog M."/>
            <person name="Hontelez J."/>
            <person name="Verver J."/>
            <person name="Yang W.-C."/>
            <person name="Schijlen E."/>
            <person name="Repin R."/>
            <person name="Schilthuizen M."/>
            <person name="Schranz E."/>
            <person name="Heidstra R."/>
            <person name="Miyata K."/>
            <person name="Fedorova E."/>
            <person name="Kohlen W."/>
            <person name="Bisseling T."/>
            <person name="Smit S."/>
            <person name="Geurts R."/>
        </authorList>
    </citation>
    <scope>NUCLEOTIDE SEQUENCE [LARGE SCALE GENOMIC DNA]</scope>
    <source>
        <strain evidence="2">cv. RG33-2</strain>
    </source>
</reference>
<comment type="caution">
    <text evidence="1">The sequence shown here is derived from an EMBL/GenBank/DDBJ whole genome shotgun (WGS) entry which is preliminary data.</text>
</comment>
<keyword evidence="2" id="KW-1185">Reference proteome</keyword>
<accession>A0A2P5B429</accession>
<sequence>MTAVDPVPPGFNASVFPQAMQGVLELGLAKDSSSLFPVVSSSSVAACDAGLGYQFDSSLKHAPTLHAKDSFRPINPNAVAVQDQVFVHDSMLTAADPSMARPSKIAASTILGTSVDGARDSHMHTKPIINIF</sequence>
<dbReference type="InParanoid" id="A0A2P5B429"/>
<dbReference type="Proteomes" id="UP000237000">
    <property type="component" value="Unassembled WGS sequence"/>
</dbReference>